<dbReference type="InterPro" id="IPR027417">
    <property type="entry name" value="P-loop_NTPase"/>
</dbReference>
<organism evidence="1 2">
    <name type="scientific">Paenacidovorax monticola</name>
    <dbReference type="NCBI Taxonomy" id="1926868"/>
    <lineage>
        <taxon>Bacteria</taxon>
        <taxon>Pseudomonadati</taxon>
        <taxon>Pseudomonadota</taxon>
        <taxon>Betaproteobacteria</taxon>
        <taxon>Burkholderiales</taxon>
        <taxon>Comamonadaceae</taxon>
        <taxon>Paenacidovorax</taxon>
    </lineage>
</organism>
<dbReference type="EMBL" id="CP060790">
    <property type="protein sequence ID" value="QNP61340.1"/>
    <property type="molecule type" value="Genomic_DNA"/>
</dbReference>
<dbReference type="Gene3D" id="3.40.50.300">
    <property type="entry name" value="P-loop containing nucleotide triphosphate hydrolases"/>
    <property type="match status" value="1"/>
</dbReference>
<reference evidence="1 2" key="1">
    <citation type="submission" date="2020-08" db="EMBL/GenBank/DDBJ databases">
        <title>Genome sequence of Acidovorax monticola KACC 19171T.</title>
        <authorList>
            <person name="Hyun D.-W."/>
            <person name="Bae J.-W."/>
        </authorList>
    </citation>
    <scope>NUCLEOTIDE SEQUENCE [LARGE SCALE GENOMIC DNA]</scope>
    <source>
        <strain evidence="1 2">KACC 19171</strain>
    </source>
</reference>
<accession>A0A7H0HLC4</accession>
<sequence length="260" mass="28344">MALHHTGIEPGNKLHFIFEPVSLVKEQDVINLAKTALRHKAILIVIDTLAASLAGEADENSNRDMTLLTHNAKRLAMMTGSAVLITHHTGRNPAQVAERGAYSLRANVDTSIRVSRTGNDRAWEVVKARDGVDGVGGRFELVDASMPGPHGNDIESVVVRHLDGPASDDATPKVEALTPNQSAVFEQFKLLLDSEEALAEERGESIWNVGFPLDDCVRSCMAAVKVNDTRHRTTRTREAFQALVKAGLVMEKEGRLLLTN</sequence>
<dbReference type="Proteomes" id="UP000516057">
    <property type="component" value="Chromosome"/>
</dbReference>
<name>A0A7H0HLC4_9BURK</name>
<dbReference type="KEGG" id="amon:H9L24_10700"/>
<gene>
    <name evidence="1" type="ORF">H9L24_10700</name>
</gene>
<protein>
    <submittedName>
        <fullName evidence="1">AAA family ATPase</fullName>
    </submittedName>
</protein>
<dbReference type="SUPFAM" id="SSF52540">
    <property type="entry name" value="P-loop containing nucleoside triphosphate hydrolases"/>
    <property type="match status" value="1"/>
</dbReference>
<dbReference type="Pfam" id="PF13481">
    <property type="entry name" value="AAA_25"/>
    <property type="match status" value="1"/>
</dbReference>
<dbReference type="AlphaFoldDB" id="A0A7H0HLC4"/>
<keyword evidence="2" id="KW-1185">Reference proteome</keyword>
<evidence type="ECO:0000313" key="1">
    <source>
        <dbReference type="EMBL" id="QNP61340.1"/>
    </source>
</evidence>
<evidence type="ECO:0000313" key="2">
    <source>
        <dbReference type="Proteomes" id="UP000516057"/>
    </source>
</evidence>
<proteinExistence type="predicted"/>